<protein>
    <recommendedName>
        <fullName evidence="8">Protein nucleotidyltransferase YdiU</fullName>
        <ecNumber evidence="8">2.7.7.-</ecNumber>
    </recommendedName>
    <alternativeName>
        <fullName evidence="8">Protein adenylyltransferase YdiU</fullName>
        <ecNumber evidence="8">2.7.7.108</ecNumber>
    </alternativeName>
    <alternativeName>
        <fullName evidence="8">Protein uridylyltransferase YdiU</fullName>
        <ecNumber evidence="8">2.7.7.-</ecNumber>
    </alternativeName>
</protein>
<dbReference type="EC" id="2.7.7.108" evidence="8"/>
<evidence type="ECO:0000256" key="6">
    <source>
        <dbReference type="ARBA" id="ARBA00022840"/>
    </source>
</evidence>
<keyword evidence="3 8" id="KW-0548">Nucleotidyltransferase</keyword>
<keyword evidence="5 8" id="KW-0547">Nucleotide-binding</keyword>
<comment type="catalytic activity">
    <reaction evidence="8">
        <text>L-seryl-[protein] + ATP = 3-O-(5'-adenylyl)-L-seryl-[protein] + diphosphate</text>
        <dbReference type="Rhea" id="RHEA:58120"/>
        <dbReference type="Rhea" id="RHEA-COMP:9863"/>
        <dbReference type="Rhea" id="RHEA-COMP:15073"/>
        <dbReference type="ChEBI" id="CHEBI:29999"/>
        <dbReference type="ChEBI" id="CHEBI:30616"/>
        <dbReference type="ChEBI" id="CHEBI:33019"/>
        <dbReference type="ChEBI" id="CHEBI:142516"/>
        <dbReference type="EC" id="2.7.7.108"/>
    </reaction>
</comment>
<dbReference type="Proteomes" id="UP000005522">
    <property type="component" value="Chromosome"/>
</dbReference>
<accession>A0A059ZWZ1</accession>
<dbReference type="EC" id="2.7.7.-" evidence="8"/>
<dbReference type="AlphaFoldDB" id="A0A059ZWZ1"/>
<feature type="binding site" evidence="8">
    <location>
        <position position="119"/>
    </location>
    <ligand>
        <name>ATP</name>
        <dbReference type="ChEBI" id="CHEBI:30616"/>
    </ligand>
</feature>
<dbReference type="PANTHER" id="PTHR32057">
    <property type="entry name" value="PROTEIN ADENYLYLTRANSFERASE SELO, MITOCHONDRIAL"/>
    <property type="match status" value="1"/>
</dbReference>
<keyword evidence="2 8" id="KW-0808">Transferase</keyword>
<keyword evidence="6 8" id="KW-0067">ATP-binding</keyword>
<feature type="binding site" evidence="8">
    <location>
        <position position="189"/>
    </location>
    <ligand>
        <name>ATP</name>
        <dbReference type="ChEBI" id="CHEBI:30616"/>
    </ligand>
</feature>
<feature type="binding site" evidence="8">
    <location>
        <position position="259"/>
    </location>
    <ligand>
        <name>Mg(2+)</name>
        <dbReference type="ChEBI" id="CHEBI:18420"/>
    </ligand>
</feature>
<feature type="binding site" evidence="8">
    <location>
        <position position="98"/>
    </location>
    <ligand>
        <name>ATP</name>
        <dbReference type="ChEBI" id="CHEBI:30616"/>
    </ligand>
</feature>
<dbReference type="RefSeq" id="WP_004870682.1">
    <property type="nucleotide sequence ID" value="NZ_CP005986.1"/>
</dbReference>
<evidence type="ECO:0000256" key="8">
    <source>
        <dbReference type="HAMAP-Rule" id="MF_00692"/>
    </source>
</evidence>
<evidence type="ECO:0000256" key="4">
    <source>
        <dbReference type="ARBA" id="ARBA00022723"/>
    </source>
</evidence>
<feature type="binding site" evidence="8">
    <location>
        <position position="131"/>
    </location>
    <ligand>
        <name>ATP</name>
        <dbReference type="ChEBI" id="CHEBI:30616"/>
    </ligand>
</feature>
<keyword evidence="4 8" id="KW-0479">Metal-binding</keyword>
<dbReference type="GO" id="GO:0005524">
    <property type="term" value="F:ATP binding"/>
    <property type="evidence" value="ECO:0007669"/>
    <property type="project" value="UniProtKB-UniRule"/>
</dbReference>
<evidence type="ECO:0000313" key="10">
    <source>
        <dbReference type="Proteomes" id="UP000005522"/>
    </source>
</evidence>
<comment type="catalytic activity">
    <reaction evidence="8">
        <text>L-tyrosyl-[protein] + ATP = O-(5'-adenylyl)-L-tyrosyl-[protein] + diphosphate</text>
        <dbReference type="Rhea" id="RHEA:54288"/>
        <dbReference type="Rhea" id="RHEA-COMP:10136"/>
        <dbReference type="Rhea" id="RHEA-COMP:13846"/>
        <dbReference type="ChEBI" id="CHEBI:30616"/>
        <dbReference type="ChEBI" id="CHEBI:33019"/>
        <dbReference type="ChEBI" id="CHEBI:46858"/>
        <dbReference type="ChEBI" id="CHEBI:83624"/>
        <dbReference type="EC" id="2.7.7.108"/>
    </reaction>
</comment>
<proteinExistence type="inferred from homology"/>
<dbReference type="HOGENOM" id="CLU_010245_4_1_6"/>
<evidence type="ECO:0000256" key="1">
    <source>
        <dbReference type="ARBA" id="ARBA00009747"/>
    </source>
</evidence>
<evidence type="ECO:0000313" key="9">
    <source>
        <dbReference type="EMBL" id="AIA54432.1"/>
    </source>
</evidence>
<comment type="cofactor">
    <cofactor evidence="8">
        <name>Mg(2+)</name>
        <dbReference type="ChEBI" id="CHEBI:18420"/>
    </cofactor>
    <cofactor evidence="8">
        <name>Mn(2+)</name>
        <dbReference type="ChEBI" id="CHEBI:29035"/>
    </cofactor>
</comment>
<keyword evidence="7 8" id="KW-0460">Magnesium</keyword>
<dbReference type="PANTHER" id="PTHR32057:SF14">
    <property type="entry name" value="PROTEIN ADENYLYLTRANSFERASE SELO, MITOCHONDRIAL"/>
    <property type="match status" value="1"/>
</dbReference>
<evidence type="ECO:0000256" key="3">
    <source>
        <dbReference type="ARBA" id="ARBA00022695"/>
    </source>
</evidence>
<reference evidence="9 10" key="1">
    <citation type="journal article" date="2009" name="J. Bacteriol.">
        <title>Draft genome sequence of the extremely acidophilic bacterium Acidithiobacillus caldus ATCC 51756 reveals metabolic versatility in the genus Acidithiobacillus.</title>
        <authorList>
            <person name="Valdes J."/>
            <person name="Quatrini R."/>
            <person name="Hallberg K."/>
            <person name="Dopson M."/>
            <person name="Valenzuela P.D."/>
            <person name="Holmes D.S."/>
        </authorList>
    </citation>
    <scope>NUCLEOTIDE SEQUENCE [LARGE SCALE GENOMIC DNA]</scope>
    <source>
        <strain evidence="10">ATCC 51756 / DSM 8584 / KU</strain>
    </source>
</reference>
<feature type="binding site" evidence="8">
    <location>
        <position position="268"/>
    </location>
    <ligand>
        <name>ATP</name>
        <dbReference type="ChEBI" id="CHEBI:30616"/>
    </ligand>
</feature>
<comment type="catalytic activity">
    <reaction evidence="8">
        <text>L-tyrosyl-[protein] + UTP = O-(5'-uridylyl)-L-tyrosyl-[protein] + diphosphate</text>
        <dbReference type="Rhea" id="RHEA:83887"/>
        <dbReference type="Rhea" id="RHEA-COMP:10136"/>
        <dbReference type="Rhea" id="RHEA-COMP:20238"/>
        <dbReference type="ChEBI" id="CHEBI:33019"/>
        <dbReference type="ChEBI" id="CHEBI:46398"/>
        <dbReference type="ChEBI" id="CHEBI:46858"/>
        <dbReference type="ChEBI" id="CHEBI:90602"/>
    </reaction>
</comment>
<dbReference type="InterPro" id="IPR003846">
    <property type="entry name" value="SelO"/>
</dbReference>
<feature type="binding site" evidence="8">
    <location>
        <position position="268"/>
    </location>
    <ligand>
        <name>Mg(2+)</name>
        <dbReference type="ChEBI" id="CHEBI:18420"/>
    </ligand>
</feature>
<name>A0A059ZWZ1_ACICK</name>
<feature type="binding site" evidence="8">
    <location>
        <position position="96"/>
    </location>
    <ligand>
        <name>ATP</name>
        <dbReference type="ChEBI" id="CHEBI:30616"/>
    </ligand>
</feature>
<feature type="active site" description="Proton acceptor" evidence="8">
    <location>
        <position position="258"/>
    </location>
</feature>
<dbReference type="Pfam" id="PF02696">
    <property type="entry name" value="SelO"/>
    <property type="match status" value="1"/>
</dbReference>
<feature type="binding site" evidence="8">
    <location>
        <position position="99"/>
    </location>
    <ligand>
        <name>ATP</name>
        <dbReference type="ChEBI" id="CHEBI:30616"/>
    </ligand>
</feature>
<dbReference type="KEGG" id="acz:Acaty_c0547"/>
<comment type="catalytic activity">
    <reaction evidence="8">
        <text>L-histidyl-[protein] + UTP = N(tele)-(5'-uridylyl)-L-histidyl-[protein] + diphosphate</text>
        <dbReference type="Rhea" id="RHEA:83891"/>
        <dbReference type="Rhea" id="RHEA-COMP:9745"/>
        <dbReference type="Rhea" id="RHEA-COMP:20239"/>
        <dbReference type="ChEBI" id="CHEBI:29979"/>
        <dbReference type="ChEBI" id="CHEBI:33019"/>
        <dbReference type="ChEBI" id="CHEBI:46398"/>
        <dbReference type="ChEBI" id="CHEBI:233474"/>
    </reaction>
</comment>
<evidence type="ECO:0000256" key="5">
    <source>
        <dbReference type="ARBA" id="ARBA00022741"/>
    </source>
</evidence>
<dbReference type="NCBIfam" id="NF000658">
    <property type="entry name" value="PRK00029.1"/>
    <property type="match status" value="1"/>
</dbReference>
<dbReference type="HAMAP" id="MF_00692">
    <property type="entry name" value="SelO"/>
    <property type="match status" value="1"/>
</dbReference>
<evidence type="ECO:0000256" key="7">
    <source>
        <dbReference type="ARBA" id="ARBA00022842"/>
    </source>
</evidence>
<sequence length="503" mass="55815">MSLFVMPVAGLPWPVPFEHSFAERLPGCYQPWQPAPVPAPRLVLFNRALAEQLGLGDVATPLLAEFLSGRQLPPGARPIALAYAGHQFGHFNPQLGDGRALLLGEIRDTSGRLWDLHLKGSGATPFARGGDGKAALGPMLREYLMGEAMTALGIPSTRALAVVATGEAVQRERPLPGAVLSRVASSHIRVGTFQFLAVRDDLAKLRDLADYTIQRHYPQLRAEANPYLALLRRVLEGQAELIARWQAVGFIHGVMNTDNMSIAAETIDYGPCAFMDRYDPATVFSSIDHGGRYAYGEQPRIAQWNLVRLAECLVPLVDDTDEEHAIALLTEELNRFPDVFARHWQRIFAAKLGLRPSSAGVDEVTVSLIHRFLELLQKEAEDFTLAFRRLASHLRGTDERDLGLEPIPATWDPWLQDWQRHIDATGEDRRRVAARMDACNPIYIPRNHLVEEALAAAQFAGDLGPLQALLARLEDPYTARADSIRYSQPMPTDWGPYRTFCGT</sequence>
<dbReference type="GO" id="GO:0030145">
    <property type="term" value="F:manganese ion binding"/>
    <property type="evidence" value="ECO:0007669"/>
    <property type="project" value="UniProtKB-UniRule"/>
</dbReference>
<keyword evidence="8" id="KW-0464">Manganese</keyword>
<dbReference type="eggNOG" id="COG0397">
    <property type="taxonomic scope" value="Bacteria"/>
</dbReference>
<comment type="function">
    <text evidence="8">Nucleotidyltransferase involved in the post-translational modification of proteins. It can catalyze the addition of adenosine monophosphate (AMP) or uridine monophosphate (UMP) to a protein, resulting in modifications known as AMPylation and UMPylation.</text>
</comment>
<evidence type="ECO:0000256" key="2">
    <source>
        <dbReference type="ARBA" id="ARBA00022679"/>
    </source>
</evidence>
<organism evidence="9 10">
    <name type="scientific">Acidithiobacillus caldus (strain ATCC 51756 / DSM 8584 / KU)</name>
    <dbReference type="NCBI Taxonomy" id="637389"/>
    <lineage>
        <taxon>Bacteria</taxon>
        <taxon>Pseudomonadati</taxon>
        <taxon>Pseudomonadota</taxon>
        <taxon>Acidithiobacillia</taxon>
        <taxon>Acidithiobacillales</taxon>
        <taxon>Acidithiobacillaceae</taxon>
        <taxon>Acidithiobacillus</taxon>
    </lineage>
</organism>
<gene>
    <name evidence="8" type="primary">ydiU</name>
    <name evidence="8" type="synonym">selO</name>
    <name evidence="9" type="ORF">Acaty_c0547</name>
</gene>
<comment type="catalytic activity">
    <reaction evidence="8">
        <text>L-seryl-[protein] + UTP = O-(5'-uridylyl)-L-seryl-[protein] + diphosphate</text>
        <dbReference type="Rhea" id="RHEA:64604"/>
        <dbReference type="Rhea" id="RHEA-COMP:9863"/>
        <dbReference type="Rhea" id="RHEA-COMP:16635"/>
        <dbReference type="ChEBI" id="CHEBI:29999"/>
        <dbReference type="ChEBI" id="CHEBI:33019"/>
        <dbReference type="ChEBI" id="CHEBI:46398"/>
        <dbReference type="ChEBI" id="CHEBI:156051"/>
    </reaction>
</comment>
<feature type="binding site" evidence="8">
    <location>
        <position position="132"/>
    </location>
    <ligand>
        <name>ATP</name>
        <dbReference type="ChEBI" id="CHEBI:30616"/>
    </ligand>
</feature>
<dbReference type="GO" id="GO:0070733">
    <property type="term" value="F:AMPylase activity"/>
    <property type="evidence" value="ECO:0007669"/>
    <property type="project" value="UniProtKB-EC"/>
</dbReference>
<feature type="binding site" evidence="8">
    <location>
        <position position="182"/>
    </location>
    <ligand>
        <name>ATP</name>
        <dbReference type="ChEBI" id="CHEBI:30616"/>
    </ligand>
</feature>
<comment type="similarity">
    <text evidence="1 8">Belongs to the SELO family.</text>
</comment>
<comment type="catalytic activity">
    <reaction evidence="8">
        <text>L-threonyl-[protein] + ATP = 3-O-(5'-adenylyl)-L-threonyl-[protein] + diphosphate</text>
        <dbReference type="Rhea" id="RHEA:54292"/>
        <dbReference type="Rhea" id="RHEA-COMP:11060"/>
        <dbReference type="Rhea" id="RHEA-COMP:13847"/>
        <dbReference type="ChEBI" id="CHEBI:30013"/>
        <dbReference type="ChEBI" id="CHEBI:30616"/>
        <dbReference type="ChEBI" id="CHEBI:33019"/>
        <dbReference type="ChEBI" id="CHEBI:138113"/>
        <dbReference type="EC" id="2.7.7.108"/>
    </reaction>
</comment>
<dbReference type="GO" id="GO:0000287">
    <property type="term" value="F:magnesium ion binding"/>
    <property type="evidence" value="ECO:0007669"/>
    <property type="project" value="UniProtKB-UniRule"/>
</dbReference>
<dbReference type="EMBL" id="CP005986">
    <property type="protein sequence ID" value="AIA54432.1"/>
    <property type="molecule type" value="Genomic_DNA"/>
</dbReference>